<evidence type="ECO:0000259" key="1">
    <source>
        <dbReference type="PROSITE" id="PS50042"/>
    </source>
</evidence>
<dbReference type="Pfam" id="PF00027">
    <property type="entry name" value="cNMP_binding"/>
    <property type="match status" value="1"/>
</dbReference>
<dbReference type="Gene3D" id="2.60.120.10">
    <property type="entry name" value="Jelly Rolls"/>
    <property type="match status" value="1"/>
</dbReference>
<evidence type="ECO:0000313" key="3">
    <source>
        <dbReference type="Proteomes" id="UP000436825"/>
    </source>
</evidence>
<proteinExistence type="predicted"/>
<dbReference type="EMBL" id="WCRW01000013">
    <property type="protein sequence ID" value="KAB4453787.1"/>
    <property type="molecule type" value="Genomic_DNA"/>
</dbReference>
<dbReference type="InterPro" id="IPR018490">
    <property type="entry name" value="cNMP-bd_dom_sf"/>
</dbReference>
<gene>
    <name evidence="2" type="ORF">GAN75_18145</name>
</gene>
<evidence type="ECO:0000313" key="2">
    <source>
        <dbReference type="EMBL" id="KAB4453787.1"/>
    </source>
</evidence>
<reference evidence="2 3" key="1">
    <citation type="journal article" date="2019" name="Nat. Med.">
        <title>A library of human gut bacterial isolates paired with longitudinal multiomics data enables mechanistic microbiome research.</title>
        <authorList>
            <person name="Poyet M."/>
            <person name="Groussin M."/>
            <person name="Gibbons S.M."/>
            <person name="Avila-Pacheco J."/>
            <person name="Jiang X."/>
            <person name="Kearney S.M."/>
            <person name="Perrotta A.R."/>
            <person name="Berdy B."/>
            <person name="Zhao S."/>
            <person name="Lieberman T.D."/>
            <person name="Swanson P.K."/>
            <person name="Smith M."/>
            <person name="Roesemann S."/>
            <person name="Alexander J.E."/>
            <person name="Rich S.A."/>
            <person name="Livny J."/>
            <person name="Vlamakis H."/>
            <person name="Clish C."/>
            <person name="Bullock K."/>
            <person name="Deik A."/>
            <person name="Scott J."/>
            <person name="Pierce K.A."/>
            <person name="Xavier R.J."/>
            <person name="Alm E.J."/>
        </authorList>
    </citation>
    <scope>NUCLEOTIDE SEQUENCE [LARGE SCALE GENOMIC DNA]</scope>
    <source>
        <strain evidence="2 3">BIOML-A160</strain>
    </source>
</reference>
<sequence>MDAFVKKLCDRYKVSESDVQTLLDCMEEVHFKKRDLIVREGTKNSNLYFIKTGIWRAYYHKDGADATIWFASDGEAAFSVWGYADNAYSLINIEAMCDSVAYSISRATLNQLYHSSIGLANLGLRLMDHQLLLQENWLINSGSPRAKERYLTLIKETPELLQYVPLKYIASYLWITPQSLSRIRAEIASSSQLFSSLKNKI</sequence>
<dbReference type="SUPFAM" id="SSF51206">
    <property type="entry name" value="cAMP-binding domain-like"/>
    <property type="match status" value="1"/>
</dbReference>
<organism evidence="2 3">
    <name type="scientific">Bacteroides thetaiotaomicron</name>
    <dbReference type="NCBI Taxonomy" id="818"/>
    <lineage>
        <taxon>Bacteria</taxon>
        <taxon>Pseudomonadati</taxon>
        <taxon>Bacteroidota</taxon>
        <taxon>Bacteroidia</taxon>
        <taxon>Bacteroidales</taxon>
        <taxon>Bacteroidaceae</taxon>
        <taxon>Bacteroides</taxon>
    </lineage>
</organism>
<dbReference type="PROSITE" id="PS50042">
    <property type="entry name" value="CNMP_BINDING_3"/>
    <property type="match status" value="1"/>
</dbReference>
<dbReference type="AlphaFoldDB" id="A0A7J5JQR1"/>
<protein>
    <submittedName>
        <fullName evidence="2">Crp/Fnr family transcriptional regulator</fullName>
    </submittedName>
</protein>
<comment type="caution">
    <text evidence="2">The sequence shown here is derived from an EMBL/GenBank/DDBJ whole genome shotgun (WGS) entry which is preliminary data.</text>
</comment>
<dbReference type="InterPro" id="IPR014710">
    <property type="entry name" value="RmlC-like_jellyroll"/>
</dbReference>
<name>A0A7J5JQR1_BACT4</name>
<dbReference type="Proteomes" id="UP000436825">
    <property type="component" value="Unassembled WGS sequence"/>
</dbReference>
<dbReference type="InterPro" id="IPR000595">
    <property type="entry name" value="cNMP-bd_dom"/>
</dbReference>
<dbReference type="RefSeq" id="WP_195382305.1">
    <property type="nucleotide sequence ID" value="NZ_CP143941.1"/>
</dbReference>
<feature type="domain" description="Cyclic nucleotide-binding" evidence="1">
    <location>
        <begin position="14"/>
        <end position="112"/>
    </location>
</feature>
<dbReference type="CDD" id="cd00038">
    <property type="entry name" value="CAP_ED"/>
    <property type="match status" value="1"/>
</dbReference>
<accession>A0A7J5JQR1</accession>